<dbReference type="CDD" id="cd12148">
    <property type="entry name" value="fungal_TF_MHR"/>
    <property type="match status" value="1"/>
</dbReference>
<evidence type="ECO:0000259" key="3">
    <source>
        <dbReference type="Pfam" id="PF04082"/>
    </source>
</evidence>
<organism evidence="4 5">
    <name type="scientific">Purpureocillium lavendulum</name>
    <dbReference type="NCBI Taxonomy" id="1247861"/>
    <lineage>
        <taxon>Eukaryota</taxon>
        <taxon>Fungi</taxon>
        <taxon>Dikarya</taxon>
        <taxon>Ascomycota</taxon>
        <taxon>Pezizomycotina</taxon>
        <taxon>Sordariomycetes</taxon>
        <taxon>Hypocreomycetidae</taxon>
        <taxon>Hypocreales</taxon>
        <taxon>Ophiocordycipitaceae</taxon>
        <taxon>Purpureocillium</taxon>
    </lineage>
</organism>
<dbReference type="AlphaFoldDB" id="A0AB34FL49"/>
<keyword evidence="1" id="KW-0539">Nucleus</keyword>
<evidence type="ECO:0000256" key="1">
    <source>
        <dbReference type="ARBA" id="ARBA00023242"/>
    </source>
</evidence>
<gene>
    <name evidence="4" type="ORF">O9K51_07271</name>
</gene>
<sequence>MSATPETPSMLKKRELETLRDDHARLSRLIDVLRIVPEAKALDILGKLRHTTADLDTLLFGDKQRLFAPDALPRRALACLPTQGSLEFELMVRHAVAYPTLAPLDAAGVGVMSLLTCAVANNLADDISSDLPTTASSLTPEIHESAARERGPPRRYTPAPPTILCDSRLELLDISSWSQVKVKSELAATLISLYLRTDHPTLGFFDADLFLADLVDVRVRYCSRLLVSAVLSWACLAYAKFDPGAIQLGEAFFAEADGLWQAEQASDSLPTVAAAQLLGLVAIHNGRDAGNPYHRLGTQMAQRMGLFGRPDSSAHETSSPSRIRESDLNARVRSHTAWGAFNWAIMRSLLFQEEEPAAKYPPKAHPPGQTTAFQRAHLAPDTAAPTPSLPTYMEQTFPNMCDFWLLTSQWTTLYYVSGKTPIVDRVSAEFAHETFRKLLAWIDNLDIMLARGDMSSHHCIILHIWFHVSVLQLFRPFVHRLISPLSEMIFEPHSPDGSAMAIFTASLSQLKHLAIVFRYTFRCAAYAAFWHVALLHVANAAMQDTEDPQWRGYFMLCLEGYADLFGAFPVAGAIAKSLLSMALRLDVITSSEARFLISRIYEKGAQRSHAEQISASFVVDLNLAVTDPEAPQLANLNDAFDDLVMFQEFTQLEPSTTVGGDPQHEPDQ</sequence>
<keyword evidence="5" id="KW-1185">Reference proteome</keyword>
<dbReference type="InterPro" id="IPR053187">
    <property type="entry name" value="Notoamide_regulator"/>
</dbReference>
<evidence type="ECO:0000313" key="4">
    <source>
        <dbReference type="EMBL" id="KAJ6439386.1"/>
    </source>
</evidence>
<dbReference type="EMBL" id="JAQHRD010000006">
    <property type="protein sequence ID" value="KAJ6439386.1"/>
    <property type="molecule type" value="Genomic_DNA"/>
</dbReference>
<dbReference type="Pfam" id="PF04082">
    <property type="entry name" value="Fungal_trans"/>
    <property type="match status" value="1"/>
</dbReference>
<dbReference type="GO" id="GO:0006351">
    <property type="term" value="P:DNA-templated transcription"/>
    <property type="evidence" value="ECO:0007669"/>
    <property type="project" value="InterPro"/>
</dbReference>
<dbReference type="Proteomes" id="UP001163105">
    <property type="component" value="Unassembled WGS sequence"/>
</dbReference>
<feature type="domain" description="Xylanolytic transcriptional activator regulatory" evidence="3">
    <location>
        <begin position="191"/>
        <end position="351"/>
    </location>
</feature>
<feature type="region of interest" description="Disordered" evidence="2">
    <location>
        <begin position="134"/>
        <end position="157"/>
    </location>
</feature>
<comment type="caution">
    <text evidence="4">The sequence shown here is derived from an EMBL/GenBank/DDBJ whole genome shotgun (WGS) entry which is preliminary data.</text>
</comment>
<reference evidence="4" key="1">
    <citation type="submission" date="2023-01" db="EMBL/GenBank/DDBJ databases">
        <title>The growth and conidiation of Purpureocillium lavendulum are regulated by nitrogen source and histone H3K14 acetylation.</title>
        <authorList>
            <person name="Tang P."/>
            <person name="Han J."/>
            <person name="Zhang C."/>
            <person name="Tang P."/>
            <person name="Qi F."/>
            <person name="Zhang K."/>
            <person name="Liang L."/>
        </authorList>
    </citation>
    <scope>NUCLEOTIDE SEQUENCE</scope>
    <source>
        <strain evidence="4">YMF1.00683</strain>
    </source>
</reference>
<dbReference type="GO" id="GO:0003677">
    <property type="term" value="F:DNA binding"/>
    <property type="evidence" value="ECO:0007669"/>
    <property type="project" value="InterPro"/>
</dbReference>
<feature type="compositionally biased region" description="Basic and acidic residues" evidence="2">
    <location>
        <begin position="141"/>
        <end position="152"/>
    </location>
</feature>
<dbReference type="GO" id="GO:0008270">
    <property type="term" value="F:zinc ion binding"/>
    <property type="evidence" value="ECO:0007669"/>
    <property type="project" value="InterPro"/>
</dbReference>
<proteinExistence type="predicted"/>
<accession>A0AB34FL49</accession>
<dbReference type="PANTHER" id="PTHR47256:SF1">
    <property type="entry name" value="ZN(II)2CYS6 TRANSCRIPTION FACTOR (EUROFUNG)"/>
    <property type="match status" value="1"/>
</dbReference>
<protein>
    <submittedName>
        <fullName evidence="4">Nitrogen assimilation transcription factor nirA</fullName>
    </submittedName>
</protein>
<dbReference type="InterPro" id="IPR007219">
    <property type="entry name" value="XnlR_reg_dom"/>
</dbReference>
<name>A0AB34FL49_9HYPO</name>
<dbReference type="PANTHER" id="PTHR47256">
    <property type="entry name" value="ZN(II)2CYS6 TRANSCRIPTION FACTOR (EUROFUNG)-RELATED"/>
    <property type="match status" value="1"/>
</dbReference>
<evidence type="ECO:0000256" key="2">
    <source>
        <dbReference type="SAM" id="MobiDB-lite"/>
    </source>
</evidence>
<evidence type="ECO:0000313" key="5">
    <source>
        <dbReference type="Proteomes" id="UP001163105"/>
    </source>
</evidence>